<sequence>MSETQTVGDPCRICGQKVVEVSRETLQEILRNRPALKSISPREVRRRRPSYLLCPQCDAYALGIEMEHGYPFRDEHGETHTIGEYDLFN</sequence>
<proteinExistence type="predicted"/>
<dbReference type="OrthoDB" id="5600985at2"/>
<organism evidence="1 2">
    <name type="scientific">Geoalkalibacter subterraneus</name>
    <dbReference type="NCBI Taxonomy" id="483547"/>
    <lineage>
        <taxon>Bacteria</taxon>
        <taxon>Pseudomonadati</taxon>
        <taxon>Thermodesulfobacteriota</taxon>
        <taxon>Desulfuromonadia</taxon>
        <taxon>Desulfuromonadales</taxon>
        <taxon>Geoalkalibacteraceae</taxon>
        <taxon>Geoalkalibacter</taxon>
    </lineage>
</organism>
<name>A0A0B5FDR6_9BACT</name>
<protein>
    <submittedName>
        <fullName evidence="1">Uncharacterized protein</fullName>
    </submittedName>
</protein>
<dbReference type="HOGENOM" id="CLU_2450418_0_0_7"/>
<keyword evidence="2" id="KW-1185">Reference proteome</keyword>
<gene>
    <name evidence="1" type="ORF">GSUB_00975</name>
</gene>
<dbReference type="KEGG" id="gsb:GSUB_00975"/>
<reference evidence="1 2" key="1">
    <citation type="journal article" date="2015" name="Genome Announc.">
        <title>Genomes of Geoalkalibacter ferrihydriticus Z-0531T and Geoalkalibacter subterraneus Red1T, Two Haloalkaliphilic Metal-Reducing Deltaproteobacteria.</title>
        <authorList>
            <person name="Badalamenti J.P."/>
            <person name="Krajmalnik-Brown R."/>
            <person name="Torres C.I."/>
            <person name="Bond D.R."/>
        </authorList>
    </citation>
    <scope>NUCLEOTIDE SEQUENCE [LARGE SCALE GENOMIC DNA]</scope>
    <source>
        <strain evidence="1 2">Red1</strain>
    </source>
</reference>
<dbReference type="STRING" id="483547.GSUB_00975"/>
<accession>A0A0B5FDR6</accession>
<dbReference type="EMBL" id="CP010311">
    <property type="protein sequence ID" value="AJF05443.1"/>
    <property type="molecule type" value="Genomic_DNA"/>
</dbReference>
<dbReference type="RefSeq" id="WP_040198764.1">
    <property type="nucleotide sequence ID" value="NZ_CP010311.1"/>
</dbReference>
<dbReference type="AlphaFoldDB" id="A0A0B5FDR6"/>
<evidence type="ECO:0000313" key="1">
    <source>
        <dbReference type="EMBL" id="AJF05443.1"/>
    </source>
</evidence>
<evidence type="ECO:0000313" key="2">
    <source>
        <dbReference type="Proteomes" id="UP000035036"/>
    </source>
</evidence>
<dbReference type="Proteomes" id="UP000035036">
    <property type="component" value="Chromosome"/>
</dbReference>